<dbReference type="PROSITE" id="PS50005">
    <property type="entry name" value="TPR"/>
    <property type="match status" value="1"/>
</dbReference>
<dbReference type="PANTHER" id="PTHR45641">
    <property type="entry name" value="TETRATRICOPEPTIDE REPEAT PROTEIN (AFU_ORTHOLOGUE AFUA_6G03870)"/>
    <property type="match status" value="1"/>
</dbReference>
<dbReference type="EMBL" id="JAPWGY010000001">
    <property type="protein sequence ID" value="MCZ4279702.1"/>
    <property type="molecule type" value="Genomic_DNA"/>
</dbReference>
<protein>
    <submittedName>
        <fullName evidence="4">Tetratricopeptide repeat protein</fullName>
    </submittedName>
</protein>
<organism evidence="4 5">
    <name type="scientific">Kiloniella laminariae</name>
    <dbReference type="NCBI Taxonomy" id="454162"/>
    <lineage>
        <taxon>Bacteria</taxon>
        <taxon>Pseudomonadati</taxon>
        <taxon>Pseudomonadota</taxon>
        <taxon>Alphaproteobacteria</taxon>
        <taxon>Rhodospirillales</taxon>
        <taxon>Kiloniellaceae</taxon>
        <taxon>Kiloniella</taxon>
    </lineage>
</organism>
<keyword evidence="2 3" id="KW-0802">TPR repeat</keyword>
<dbReference type="Proteomes" id="UP001069802">
    <property type="component" value="Unassembled WGS sequence"/>
</dbReference>
<name>A0ABT4LI80_9PROT</name>
<dbReference type="Pfam" id="PF13181">
    <property type="entry name" value="TPR_8"/>
    <property type="match status" value="1"/>
</dbReference>
<dbReference type="Gene3D" id="1.25.40.10">
    <property type="entry name" value="Tetratricopeptide repeat domain"/>
    <property type="match status" value="2"/>
</dbReference>
<dbReference type="RefSeq" id="WP_269421901.1">
    <property type="nucleotide sequence ID" value="NZ_JAPWGY010000001.1"/>
</dbReference>
<keyword evidence="5" id="KW-1185">Reference proteome</keyword>
<keyword evidence="1" id="KW-0677">Repeat</keyword>
<evidence type="ECO:0000313" key="5">
    <source>
        <dbReference type="Proteomes" id="UP001069802"/>
    </source>
</evidence>
<dbReference type="SMART" id="SM00028">
    <property type="entry name" value="TPR"/>
    <property type="match status" value="5"/>
</dbReference>
<feature type="repeat" description="TPR" evidence="3">
    <location>
        <begin position="179"/>
        <end position="212"/>
    </location>
</feature>
<reference evidence="4" key="1">
    <citation type="submission" date="2022-12" db="EMBL/GenBank/DDBJ databases">
        <title>Bacterial isolates from different developmental stages of Nematostella vectensis.</title>
        <authorList>
            <person name="Fraune S."/>
        </authorList>
    </citation>
    <scope>NUCLEOTIDE SEQUENCE</scope>
    <source>
        <strain evidence="4">G21630-S1</strain>
    </source>
</reference>
<proteinExistence type="predicted"/>
<gene>
    <name evidence="4" type="ORF">O4H49_02855</name>
</gene>
<evidence type="ECO:0000256" key="2">
    <source>
        <dbReference type="ARBA" id="ARBA00022803"/>
    </source>
</evidence>
<comment type="caution">
    <text evidence="4">The sequence shown here is derived from an EMBL/GenBank/DDBJ whole genome shotgun (WGS) entry which is preliminary data.</text>
</comment>
<evidence type="ECO:0000256" key="3">
    <source>
        <dbReference type="PROSITE-ProRule" id="PRU00339"/>
    </source>
</evidence>
<dbReference type="InterPro" id="IPR019734">
    <property type="entry name" value="TPR_rpt"/>
</dbReference>
<dbReference type="SUPFAM" id="SSF48452">
    <property type="entry name" value="TPR-like"/>
    <property type="match status" value="2"/>
</dbReference>
<dbReference type="InterPro" id="IPR011990">
    <property type="entry name" value="TPR-like_helical_dom_sf"/>
</dbReference>
<dbReference type="PANTHER" id="PTHR45641:SF19">
    <property type="entry name" value="NEPHROCYSTIN-3"/>
    <property type="match status" value="1"/>
</dbReference>
<evidence type="ECO:0000256" key="1">
    <source>
        <dbReference type="ARBA" id="ARBA00022737"/>
    </source>
</evidence>
<evidence type="ECO:0000313" key="4">
    <source>
        <dbReference type="EMBL" id="MCZ4279702.1"/>
    </source>
</evidence>
<sequence length="531" mass="59124">MENSEQTGSSGFTRQHWTRPHWTRNRGKVITAGLLATGLLVWGFVPGNQGLALVCTVADNLGKPYVLSDCPPTRLDIETARQLKDYTRQALESRDRGQLDQAFDKLQKALTLAELLSQKNPDNDAWQQDLARVYSQIGNLEQRRGNALLALAALASEQEIIRRALARTPDSLDWQADHRDNLHRKGEIYQATDQWDKALELYRPAIELAGEILAREPDKIGNHFILTALHNKTGEVHESKGDLAAALLSYQAALDGGTVLAATFPEEPRLLYSQYKLHSTIGHLYEQQDNKEAAITSYENALATARVMIERAPQLKSLLLANLSLLHTMTGDLQRDQDHPDDAARNFQAAIDFYTAELGNSPAADKASRENNLHQLFALQHRIGNIRSDQTDHQTALTHFEAAMAALQELRELAPENHLWSMAIYTVHLNLGEEQQALGDTTAALSHFQSVVSNADPLVQNEPEEPAHRAYIAFATYYSGMILLDQDQKTAARAQLEQSQTLMLALMNSDWADDLSSNLMEVESILSKLGS</sequence>
<dbReference type="Pfam" id="PF13176">
    <property type="entry name" value="TPR_7"/>
    <property type="match status" value="1"/>
</dbReference>
<accession>A0ABT4LI80</accession>